<sequence>MSNLHKLFTIAHLVVFLFIVPGCLSSETNSQTNLDTLSERMEEYFFNSFKPLSNNMEVPAKFIRNHGAYFLENQGFDINPLVCEIGGVNINEKFTQISKEYTLNSLKVIISLKLMGSINLEFLNDLFSRMNSLRNINSVSDFYVGVLNQIEVANLLNDKYRTHRSYLRIIESSLDNSLASIGEVRKHISDYIDQSDSEFFCKYLYEAKFLALEQNLLIVKTVLYLLDYSDPSKFEHMFRGKIKDLYNIIVNDKEYLSSYYLSDFGSDLGDSLLECIKRSNMFVIPDSIGPLKVEISKKLPNGSIFGKLLNEMANDSDLAFGLCKTKIEKLLKEIELAKQRLVSNLEKANLIAKLVESQSDNGGSRQNRYKLLREYKVNGSNKDMLTSGLSSLIESEEIEHVTSFISEVQHISRENMKKIVDLINGGSHEQSLGVFSVDDLRFPLSIFNKQYNYMNKLNELDEVLNSIILLSDMAMEAENRVIRLLNLTPVFHLLEISGPQDQEKILFLKKKINEYTMLKQIQEEFKIDSVLYKLDPEISEFVSTLISNMDSGLEEYSCKTMKDYYNGITNVEIRNAMKVIDNNIIKEITNYNDRNYIFTENVDSLGVVLGLNFLVGFDSVGLGKLIFNLLYGELNLKIYIDSYLAVRKCIEKVEDESSLTTDSGIGLKSLTVSYIKSLNYIRNGSYLEKEVNSFDPTSDLSEINDEFSMIKEVVEYSYLAKLYLSGPVIKVTSGKVGGNYKFTKKEITFIYDSIMTSDNKLFKIKELTPLLIEKKNVKEMLHFLFSIFSSYRELVSSLDKMIKKKSDEYNLKVEGEVRGFYVSEIIKTAVEELFISLKEMLNSGFVGDLVLKEVSECINIINGLITPEYSRLFTRMYDLSNSISELISIINNGESMLSIDLFIKSVTDFSIFGTDTIVAPIVDDGRVFITSLNRSNYPGSIIVEKSRIRPQESDSNCRVAFVDLDVELYKETNGAYTEIPVDKYNILTVHCIIQNSPGRTLDDFLKIRSLVKSGGILEIEGHVIDFLTENVHVTFLAVDHTLANSNVYIDDLEMELNQYFLLIPGLNIEYVVNLDVLLFSLKSSNFYYFKDIINYCLDSYMSFESINSSISRSFLRKSSYVKLLYSTNLLGNVIKVSSIGKYSGFGGETPVLFSFNNVNRVEDQNVDYLINLSRGLFQRSAFNCVTVLDNIAPLKTPSNPVNEYVWILTERSHISYMMLLRNALINDAISGKLRRTLYAASLDVINQVQINNMNAFFNSLIQRESNTNMFYDVTKNKIMFLVDNNFDILKSATECIASLKMYSHKNFFENVVSRKTEILNVPVFQIDMKQAVDQYVIGSMPLYCSARRNYYDNSIVLSITTELGINDIISYKLLLRTLDSSLNLRIRNLPSQNALRMIFNVGSEFIMDISNLKYTYILPISDSNDSKKISEIKDLIRTSMRDVSLNSLCPSILEFTPEISLSSIGLEIITPKVDQRLKTTPDSEMFTLNGVSYYVIRYNSSNFLDSLGKYMKELLLGRANMIFTSDYTNLENDRRYLPQTGSSLLIHLIKGVPIQLVKEEHVLKIYTDKYENHDLSLIHGIMKVYKGYDVSIITKDLEYYYIYKLCFDESNKEKECSFVNVFRYVQSNMFEKLSYYQKSLNLNQYFSVIAEENEIISEEMIGLNVITRFGGSVLFRGEDKLELYYYSNQYWDVCAFVKEYYEFSTELSIVLINDDPTVEDVVIENTFVECPTVPIHNLHKRDSIPHFVRFENLNKDGLNAYAEYVFTLYKPLNYQILASYIEFYLAGHNVALQIEGFDLLIRNKKISDILNLFSVYVYKNAQGGENITLKGVSLSSTEIQGAKAVATKLKEIYPNSQIVAVNTRDEVFEVMTSN</sequence>
<evidence type="ECO:0000313" key="3">
    <source>
        <dbReference type="Proteomes" id="UP001311799"/>
    </source>
</evidence>
<feature type="chain" id="PRO_5043979155" description="Oocyst capsule protein" evidence="1">
    <location>
        <begin position="26"/>
        <end position="1874"/>
    </location>
</feature>
<keyword evidence="3" id="KW-1185">Reference proteome</keyword>
<gene>
    <name evidence="2" type="ORF">RS030_111804</name>
</gene>
<name>A0AAV9Y4F5_9CRYT</name>
<organism evidence="2 3">
    <name type="scientific">Cryptosporidium xiaoi</name>
    <dbReference type="NCBI Taxonomy" id="659607"/>
    <lineage>
        <taxon>Eukaryota</taxon>
        <taxon>Sar</taxon>
        <taxon>Alveolata</taxon>
        <taxon>Apicomplexa</taxon>
        <taxon>Conoidasida</taxon>
        <taxon>Coccidia</taxon>
        <taxon>Eucoccidiorida</taxon>
        <taxon>Eimeriorina</taxon>
        <taxon>Cryptosporidiidae</taxon>
        <taxon>Cryptosporidium</taxon>
    </lineage>
</organism>
<proteinExistence type="predicted"/>
<evidence type="ECO:0000256" key="1">
    <source>
        <dbReference type="SAM" id="SignalP"/>
    </source>
</evidence>
<feature type="signal peptide" evidence="1">
    <location>
        <begin position="1"/>
        <end position="25"/>
    </location>
</feature>
<accession>A0AAV9Y4F5</accession>
<evidence type="ECO:0000313" key="2">
    <source>
        <dbReference type="EMBL" id="KAK6591035.1"/>
    </source>
</evidence>
<reference evidence="2 3" key="1">
    <citation type="submission" date="2023-10" db="EMBL/GenBank/DDBJ databases">
        <title>Comparative genomics analysis reveals potential genetic determinants of host preference in Cryptosporidium xiaoi.</title>
        <authorList>
            <person name="Xiao L."/>
            <person name="Li J."/>
        </authorList>
    </citation>
    <scope>NUCLEOTIDE SEQUENCE [LARGE SCALE GENOMIC DNA]</scope>
    <source>
        <strain evidence="2 3">52996</strain>
    </source>
</reference>
<protein>
    <recommendedName>
        <fullName evidence="4">Oocyst capsule protein</fullName>
    </recommendedName>
</protein>
<evidence type="ECO:0008006" key="4">
    <source>
        <dbReference type="Google" id="ProtNLM"/>
    </source>
</evidence>
<comment type="caution">
    <text evidence="2">The sequence shown here is derived from an EMBL/GenBank/DDBJ whole genome shotgun (WGS) entry which is preliminary data.</text>
</comment>
<dbReference type="Proteomes" id="UP001311799">
    <property type="component" value="Unassembled WGS sequence"/>
</dbReference>
<dbReference type="EMBL" id="JAWDEY010000002">
    <property type="protein sequence ID" value="KAK6591035.1"/>
    <property type="molecule type" value="Genomic_DNA"/>
</dbReference>
<keyword evidence="1" id="KW-0732">Signal</keyword>